<evidence type="ECO:0000259" key="1">
    <source>
        <dbReference type="Pfam" id="PF25151"/>
    </source>
</evidence>
<dbReference type="InterPro" id="IPR056842">
    <property type="entry name" value="THADA-like_TPR_C"/>
</dbReference>
<dbReference type="AlphaFoldDB" id="A0A8T2JE66"/>
<dbReference type="GO" id="GO:0005829">
    <property type="term" value="C:cytosol"/>
    <property type="evidence" value="ECO:0007669"/>
    <property type="project" value="TreeGrafter"/>
</dbReference>
<gene>
    <name evidence="2" type="ORF">GDO86_008964</name>
</gene>
<dbReference type="Pfam" id="PF25151">
    <property type="entry name" value="TPR_Trm732_C"/>
    <property type="match status" value="1"/>
</dbReference>
<dbReference type="PANTHER" id="PTHR14387">
    <property type="entry name" value="THADA/DEATH RECEPTOR INTERACTING PROTEIN"/>
    <property type="match status" value="1"/>
</dbReference>
<dbReference type="GO" id="GO:0030488">
    <property type="term" value="P:tRNA methylation"/>
    <property type="evidence" value="ECO:0007669"/>
    <property type="project" value="TreeGrafter"/>
</dbReference>
<keyword evidence="3" id="KW-1185">Reference proteome</keyword>
<proteinExistence type="predicted"/>
<accession>A0A8T2JE66</accession>
<dbReference type="InterPro" id="IPR051954">
    <property type="entry name" value="tRNA_methyltransferase_THADA"/>
</dbReference>
<dbReference type="Proteomes" id="UP000812440">
    <property type="component" value="Chromosome 5"/>
</dbReference>
<evidence type="ECO:0000313" key="2">
    <source>
        <dbReference type="EMBL" id="KAG8443615.1"/>
    </source>
</evidence>
<sequence length="101" mass="11226">MTGREFFSRFPSLYPFLLKHLELVADTADSPTGESKLHPSLFLLLLILSKLYPSPMDGTYSALSMAPFIPFILSQWVSANITGFRPANEGQMEAEENEGAE</sequence>
<organism evidence="2 3">
    <name type="scientific">Hymenochirus boettgeri</name>
    <name type="common">Congo dwarf clawed frog</name>
    <dbReference type="NCBI Taxonomy" id="247094"/>
    <lineage>
        <taxon>Eukaryota</taxon>
        <taxon>Metazoa</taxon>
        <taxon>Chordata</taxon>
        <taxon>Craniata</taxon>
        <taxon>Vertebrata</taxon>
        <taxon>Euteleostomi</taxon>
        <taxon>Amphibia</taxon>
        <taxon>Batrachia</taxon>
        <taxon>Anura</taxon>
        <taxon>Pipoidea</taxon>
        <taxon>Pipidae</taxon>
        <taxon>Pipinae</taxon>
        <taxon>Hymenochirus</taxon>
    </lineage>
</organism>
<reference evidence="2" key="1">
    <citation type="thesis" date="2020" institute="ProQuest LLC" country="789 East Eisenhower Parkway, Ann Arbor, MI, USA">
        <title>Comparative Genomics and Chromosome Evolution.</title>
        <authorList>
            <person name="Mudd A.B."/>
        </authorList>
    </citation>
    <scope>NUCLEOTIDE SEQUENCE</scope>
    <source>
        <strain evidence="2">Female2</strain>
        <tissue evidence="2">Blood</tissue>
    </source>
</reference>
<evidence type="ECO:0000313" key="3">
    <source>
        <dbReference type="Proteomes" id="UP000812440"/>
    </source>
</evidence>
<comment type="caution">
    <text evidence="2">The sequence shown here is derived from an EMBL/GenBank/DDBJ whole genome shotgun (WGS) entry which is preliminary data.</text>
</comment>
<dbReference type="PANTHER" id="PTHR14387:SF7">
    <property type="entry name" value="THYROID ADENOMA-ASSOCIATED PROTEIN"/>
    <property type="match status" value="1"/>
</dbReference>
<dbReference type="OrthoDB" id="73997at2759"/>
<protein>
    <recommendedName>
        <fullName evidence="1">tRNA (32-2'-O)-methyltransferase regulator THADA-like C-terminal TPR repeats region domain-containing protein</fullName>
    </recommendedName>
</protein>
<name>A0A8T2JE66_9PIPI</name>
<dbReference type="EMBL" id="JAACNH010000004">
    <property type="protein sequence ID" value="KAG8443615.1"/>
    <property type="molecule type" value="Genomic_DNA"/>
</dbReference>
<feature type="domain" description="tRNA (32-2'-O)-methyltransferase regulator THADA-like C-terminal TPR repeats region" evidence="1">
    <location>
        <begin position="1"/>
        <end position="75"/>
    </location>
</feature>